<dbReference type="SUPFAM" id="SSF52172">
    <property type="entry name" value="CheY-like"/>
    <property type="match status" value="1"/>
</dbReference>
<keyword evidence="5" id="KW-0808">Transferase</keyword>
<dbReference type="GO" id="GO:0000155">
    <property type="term" value="F:phosphorelay sensor kinase activity"/>
    <property type="evidence" value="ECO:0007669"/>
    <property type="project" value="InterPro"/>
</dbReference>
<feature type="domain" description="Histidine kinase" evidence="13">
    <location>
        <begin position="418"/>
        <end position="630"/>
    </location>
</feature>
<keyword evidence="4" id="KW-0597">Phosphoprotein</keyword>
<keyword evidence="8" id="KW-0067">ATP-binding</keyword>
<dbReference type="InterPro" id="IPR011006">
    <property type="entry name" value="CheY-like_superfamily"/>
</dbReference>
<evidence type="ECO:0000256" key="5">
    <source>
        <dbReference type="ARBA" id="ARBA00022679"/>
    </source>
</evidence>
<dbReference type="Pfam" id="PF00072">
    <property type="entry name" value="Response_reg"/>
    <property type="match status" value="1"/>
</dbReference>
<gene>
    <name evidence="14" type="ORF">SAMN04487771_100727</name>
</gene>
<evidence type="ECO:0000256" key="12">
    <source>
        <dbReference type="SAM" id="Phobius"/>
    </source>
</evidence>
<dbReference type="SUPFAM" id="SSF47384">
    <property type="entry name" value="Homodimeric domain of signal transducing histidine kinase"/>
    <property type="match status" value="1"/>
</dbReference>
<keyword evidence="12" id="KW-0812">Transmembrane</keyword>
<dbReference type="SUPFAM" id="SSF55874">
    <property type="entry name" value="ATPase domain of HSP90 chaperone/DNA topoisomerase II/histidine kinase"/>
    <property type="match status" value="1"/>
</dbReference>
<evidence type="ECO:0000256" key="9">
    <source>
        <dbReference type="ARBA" id="ARBA00023012"/>
    </source>
</evidence>
<dbReference type="CDD" id="cd00156">
    <property type="entry name" value="REC"/>
    <property type="match status" value="1"/>
</dbReference>
<dbReference type="Gene3D" id="3.30.450.20">
    <property type="entry name" value="PAS domain"/>
    <property type="match status" value="1"/>
</dbReference>
<evidence type="ECO:0000256" key="6">
    <source>
        <dbReference type="ARBA" id="ARBA00022741"/>
    </source>
</evidence>
<dbReference type="Gene3D" id="3.30.565.10">
    <property type="entry name" value="Histidine kinase-like ATPase, C-terminal domain"/>
    <property type="match status" value="1"/>
</dbReference>
<dbReference type="InterPro" id="IPR004358">
    <property type="entry name" value="Sig_transdc_His_kin-like_C"/>
</dbReference>
<dbReference type="PANTHER" id="PTHR43065:SF46">
    <property type="entry name" value="C4-DICARBOXYLATE TRANSPORT SENSOR PROTEIN DCTB"/>
    <property type="match status" value="1"/>
</dbReference>
<keyword evidence="7" id="KW-0418">Kinase</keyword>
<feature type="region of interest" description="Disordered" evidence="11">
    <location>
        <begin position="150"/>
        <end position="180"/>
    </location>
</feature>
<evidence type="ECO:0000313" key="14">
    <source>
        <dbReference type="EMBL" id="SET18200.1"/>
    </source>
</evidence>
<evidence type="ECO:0000256" key="2">
    <source>
        <dbReference type="ARBA" id="ARBA00012438"/>
    </source>
</evidence>
<dbReference type="Pfam" id="PF00512">
    <property type="entry name" value="HisKA"/>
    <property type="match status" value="1"/>
</dbReference>
<dbReference type="STRING" id="1526.SAMN02910262_00526"/>
<evidence type="ECO:0000256" key="11">
    <source>
        <dbReference type="SAM" id="MobiDB-lite"/>
    </source>
</evidence>
<organism evidence="14 15">
    <name type="scientific">[Clostridium] aminophilum</name>
    <dbReference type="NCBI Taxonomy" id="1526"/>
    <lineage>
        <taxon>Bacteria</taxon>
        <taxon>Bacillati</taxon>
        <taxon>Bacillota</taxon>
        <taxon>Clostridia</taxon>
        <taxon>Lachnospirales</taxon>
        <taxon>Lachnospiraceae</taxon>
    </lineage>
</organism>
<dbReference type="EMBL" id="FOIL01000007">
    <property type="protein sequence ID" value="SET18200.1"/>
    <property type="molecule type" value="Genomic_DNA"/>
</dbReference>
<dbReference type="InterPro" id="IPR001789">
    <property type="entry name" value="Sig_transdc_resp-reg_receiver"/>
</dbReference>
<dbReference type="InterPro" id="IPR036890">
    <property type="entry name" value="HATPase_C_sf"/>
</dbReference>
<evidence type="ECO:0000256" key="1">
    <source>
        <dbReference type="ARBA" id="ARBA00000085"/>
    </source>
</evidence>
<dbReference type="SMART" id="SM00387">
    <property type="entry name" value="HATPase_c"/>
    <property type="match status" value="1"/>
</dbReference>
<feature type="transmembrane region" description="Helical" evidence="12">
    <location>
        <begin position="16"/>
        <end position="39"/>
    </location>
</feature>
<keyword evidence="6" id="KW-0547">Nucleotide-binding</keyword>
<evidence type="ECO:0000313" key="15">
    <source>
        <dbReference type="Proteomes" id="UP000199820"/>
    </source>
</evidence>
<dbReference type="SMART" id="SM00388">
    <property type="entry name" value="HisKA"/>
    <property type="match status" value="1"/>
</dbReference>
<evidence type="ECO:0000256" key="3">
    <source>
        <dbReference type="ARBA" id="ARBA00018672"/>
    </source>
</evidence>
<dbReference type="PROSITE" id="PS51257">
    <property type="entry name" value="PROKAR_LIPOPROTEIN"/>
    <property type="match status" value="1"/>
</dbReference>
<evidence type="ECO:0000256" key="10">
    <source>
        <dbReference type="ARBA" id="ARBA00024867"/>
    </source>
</evidence>
<evidence type="ECO:0000259" key="13">
    <source>
        <dbReference type="PROSITE" id="PS50109"/>
    </source>
</evidence>
<dbReference type="Gene3D" id="3.40.50.2300">
    <property type="match status" value="1"/>
</dbReference>
<keyword evidence="12" id="KW-1133">Transmembrane helix</keyword>
<dbReference type="Proteomes" id="UP000199820">
    <property type="component" value="Unassembled WGS sequence"/>
</dbReference>
<dbReference type="PANTHER" id="PTHR43065">
    <property type="entry name" value="SENSOR HISTIDINE KINASE"/>
    <property type="match status" value="1"/>
</dbReference>
<evidence type="ECO:0000256" key="4">
    <source>
        <dbReference type="ARBA" id="ARBA00022553"/>
    </source>
</evidence>
<dbReference type="Pfam" id="PF02518">
    <property type="entry name" value="HATPase_c"/>
    <property type="match status" value="1"/>
</dbReference>
<dbReference type="Gene3D" id="1.10.287.130">
    <property type="match status" value="1"/>
</dbReference>
<sequence>MKKNRHNNLTRRSGRFIILAFTAIIVVSLAVFSGCYLFYVRYRDSIIRSEEKQLQTIADTIGQNVGDFIMANLGEIDLFYDEIVSERMQTEPDDGLQRKNSAFLNRKHDLYSGLILRRENGPVLYFDRNGEAVSQKDADPDLRSFAESQNRLSGDFSDTDELSKAASDPDSQAEEAAAAGLKNKPEIEAEIVGKRQISGGQGYHMYIRKYFSYGNERCIVLLAMDLNEIYRRIVAPVRIGTGGYSIVKDQDLTILMHHAKSQIGLDAISDRARIYPNLNLSDLEKWITYQTEHDSGSQVLHTYDWDQNPPQDITRVIAFTTIRFRGEQWIINSTLPLEELQEPLNSMISMLTRILTIYVLLVLIVMYLIIRITYQARSQEDKIHYLQEINRGMETILQKNEEIRHYQRIQSLGMMSSHIAHEFNNYLTPVLLYADMLQNDETLSEDGKEMVREISSSIDRASDLSRQLLEFSRQDTGIRLSELNLTEEVQTASNLIRQLCPARITFIADITDENIFCLIRKGMVEQILMNLAKNSFQAMEETKQPTLCIQFGRNNGGQPILFVKDNGCGIPEQSLSRIFDPFYTTKGSREGTGLGLSVIQNILNSIHGSIRVYSKVGEGTEFRIEIPEITENRGFGGRKRLNSIKNVGIVSPDLKIRQYRDFFHLPDMSVSVFEQSAPVLDRITKDPNCFDLMLIDYQLPAMSGIDLAEIIRRQNPEIRLIVLVETMDPNLGWYQNNGIIDRFVIRDELASELRILYAKCDHPESGDAESEEMNMDP</sequence>
<dbReference type="PROSITE" id="PS50109">
    <property type="entry name" value="HIS_KIN"/>
    <property type="match status" value="1"/>
</dbReference>
<reference evidence="14 15" key="1">
    <citation type="submission" date="2016-10" db="EMBL/GenBank/DDBJ databases">
        <authorList>
            <person name="de Groot N.N."/>
        </authorList>
    </citation>
    <scope>NUCLEOTIDE SEQUENCE [LARGE SCALE GENOMIC DNA]</scope>
    <source>
        <strain evidence="14 15">KH1P1</strain>
    </source>
</reference>
<evidence type="ECO:0000256" key="7">
    <source>
        <dbReference type="ARBA" id="ARBA00022777"/>
    </source>
</evidence>
<name>A0A1I0CF39_9FIRM</name>
<dbReference type="CDD" id="cd00082">
    <property type="entry name" value="HisKA"/>
    <property type="match status" value="1"/>
</dbReference>
<dbReference type="InterPro" id="IPR003594">
    <property type="entry name" value="HATPase_dom"/>
</dbReference>
<comment type="catalytic activity">
    <reaction evidence="1">
        <text>ATP + protein L-histidine = ADP + protein N-phospho-L-histidine.</text>
        <dbReference type="EC" id="2.7.13.3"/>
    </reaction>
</comment>
<dbReference type="InterPro" id="IPR003661">
    <property type="entry name" value="HisK_dim/P_dom"/>
</dbReference>
<keyword evidence="12" id="KW-0472">Membrane</keyword>
<dbReference type="RefSeq" id="WP_074648859.1">
    <property type="nucleotide sequence ID" value="NZ_FOIL01000007.1"/>
</dbReference>
<dbReference type="CDD" id="cd18774">
    <property type="entry name" value="PDC2_HK_sensor"/>
    <property type="match status" value="1"/>
</dbReference>
<dbReference type="GO" id="GO:0005524">
    <property type="term" value="F:ATP binding"/>
    <property type="evidence" value="ECO:0007669"/>
    <property type="project" value="UniProtKB-KW"/>
</dbReference>
<dbReference type="EC" id="2.7.13.3" evidence="2"/>
<keyword evidence="9" id="KW-0902">Two-component regulatory system</keyword>
<dbReference type="InterPro" id="IPR036097">
    <property type="entry name" value="HisK_dim/P_sf"/>
</dbReference>
<comment type="function">
    <text evidence="10">May play the central regulatory role in sporulation. It may be an element of the effector pathway responsible for the activation of sporulation genes in response to nutritional stress. Spo0A may act in concert with spo0H (a sigma factor) to control the expression of some genes that are critical to the sporulation process.</text>
</comment>
<protein>
    <recommendedName>
        <fullName evidence="3">Stage 0 sporulation protein A homolog</fullName>
        <ecNumber evidence="2">2.7.13.3</ecNumber>
    </recommendedName>
</protein>
<keyword evidence="15" id="KW-1185">Reference proteome</keyword>
<proteinExistence type="predicted"/>
<dbReference type="OrthoDB" id="9784397at2"/>
<evidence type="ECO:0000256" key="8">
    <source>
        <dbReference type="ARBA" id="ARBA00022840"/>
    </source>
</evidence>
<accession>A0A1I0CF39</accession>
<dbReference type="PRINTS" id="PR00344">
    <property type="entry name" value="BCTRLSENSOR"/>
</dbReference>
<dbReference type="InterPro" id="IPR005467">
    <property type="entry name" value="His_kinase_dom"/>
</dbReference>
<dbReference type="AlphaFoldDB" id="A0A1I0CF39"/>
<feature type="transmembrane region" description="Helical" evidence="12">
    <location>
        <begin position="350"/>
        <end position="370"/>
    </location>
</feature>